<dbReference type="eggNOG" id="ENOG502S41V">
    <property type="taxonomic scope" value="Eukaryota"/>
</dbReference>
<dbReference type="PANTHER" id="PTHR12035">
    <property type="entry name" value="SIALIC ACID BINDING IMMUNOGLOBULIN-LIKE LECTIN"/>
    <property type="match status" value="1"/>
</dbReference>
<evidence type="ECO:0000256" key="1">
    <source>
        <dbReference type="ARBA" id="ARBA00004479"/>
    </source>
</evidence>
<dbReference type="SMART" id="SM00409">
    <property type="entry name" value="IG"/>
    <property type="match status" value="4"/>
</dbReference>
<evidence type="ECO:0000256" key="8">
    <source>
        <dbReference type="SAM" id="MobiDB-lite"/>
    </source>
</evidence>
<evidence type="ECO:0000313" key="12">
    <source>
        <dbReference type="Ensembl" id="ENSTRUP00000006444.3"/>
    </source>
</evidence>
<evidence type="ECO:0000256" key="5">
    <source>
        <dbReference type="ARBA" id="ARBA00022989"/>
    </source>
</evidence>
<feature type="region of interest" description="Disordered" evidence="8">
    <location>
        <begin position="685"/>
        <end position="740"/>
    </location>
</feature>
<dbReference type="Gene3D" id="2.60.40.10">
    <property type="entry name" value="Immunoglobulins"/>
    <property type="match status" value="5"/>
</dbReference>
<dbReference type="InterPro" id="IPR003599">
    <property type="entry name" value="Ig_sub"/>
</dbReference>
<evidence type="ECO:0000256" key="6">
    <source>
        <dbReference type="ARBA" id="ARBA00023136"/>
    </source>
</evidence>
<dbReference type="Proteomes" id="UP000005226">
    <property type="component" value="Chromosome 7"/>
</dbReference>
<dbReference type="InterPro" id="IPR013106">
    <property type="entry name" value="Ig_V-set"/>
</dbReference>
<dbReference type="GO" id="GO:0005886">
    <property type="term" value="C:plasma membrane"/>
    <property type="evidence" value="ECO:0007669"/>
    <property type="project" value="TreeGrafter"/>
</dbReference>
<dbReference type="GeneTree" id="ENSGT01150000286924"/>
<name>H2S223_TAKRU</name>
<dbReference type="SMART" id="SM00406">
    <property type="entry name" value="IGv"/>
    <property type="match status" value="2"/>
</dbReference>
<feature type="domain" description="Ig-like" evidence="11">
    <location>
        <begin position="270"/>
        <end position="360"/>
    </location>
</feature>
<keyword evidence="5 9" id="KW-1133">Transmembrane helix</keyword>
<dbReference type="PROSITE" id="PS50835">
    <property type="entry name" value="IG_LIKE"/>
    <property type="match status" value="4"/>
</dbReference>
<dbReference type="Ensembl" id="ENSTRUT00000006486.3">
    <property type="protein sequence ID" value="ENSTRUP00000006444.3"/>
    <property type="gene ID" value="ENSTRUG00000002774.3"/>
</dbReference>
<feature type="transmembrane region" description="Helical" evidence="9">
    <location>
        <begin position="569"/>
        <end position="587"/>
    </location>
</feature>
<dbReference type="InterPro" id="IPR036179">
    <property type="entry name" value="Ig-like_dom_sf"/>
</dbReference>
<feature type="chain" id="PRO_5025617947" evidence="10">
    <location>
        <begin position="19"/>
        <end position="740"/>
    </location>
</feature>
<dbReference type="GO" id="GO:0033691">
    <property type="term" value="F:sialic acid binding"/>
    <property type="evidence" value="ECO:0007669"/>
    <property type="project" value="TreeGrafter"/>
</dbReference>
<dbReference type="OMA" id="KVTWFSK"/>
<keyword evidence="2 9" id="KW-0812">Transmembrane</keyword>
<dbReference type="GeneID" id="105419302"/>
<feature type="domain" description="Ig-like" evidence="11">
    <location>
        <begin position="461"/>
        <end position="545"/>
    </location>
</feature>
<proteinExistence type="inferred from homology"/>
<evidence type="ECO:0000259" key="11">
    <source>
        <dbReference type="PROSITE" id="PS50835"/>
    </source>
</evidence>
<dbReference type="InParanoid" id="H2S223"/>
<dbReference type="InterPro" id="IPR051036">
    <property type="entry name" value="SIGLEC"/>
</dbReference>
<feature type="compositionally biased region" description="Basic and acidic residues" evidence="8">
    <location>
        <begin position="685"/>
        <end position="726"/>
    </location>
</feature>
<dbReference type="InterPro" id="IPR007110">
    <property type="entry name" value="Ig-like_dom"/>
</dbReference>
<evidence type="ECO:0000313" key="13">
    <source>
        <dbReference type="Proteomes" id="UP000005226"/>
    </source>
</evidence>
<dbReference type="SUPFAM" id="SSF48726">
    <property type="entry name" value="Immunoglobulin"/>
    <property type="match status" value="4"/>
</dbReference>
<evidence type="ECO:0000256" key="3">
    <source>
        <dbReference type="ARBA" id="ARBA00022734"/>
    </source>
</evidence>
<dbReference type="InterPro" id="IPR013783">
    <property type="entry name" value="Ig-like_fold"/>
</dbReference>
<dbReference type="InterPro" id="IPR003598">
    <property type="entry name" value="Ig_sub2"/>
</dbReference>
<dbReference type="KEGG" id="tru:105419302"/>
<evidence type="ECO:0000256" key="7">
    <source>
        <dbReference type="ARBA" id="ARBA00038361"/>
    </source>
</evidence>
<dbReference type="GO" id="GO:0030246">
    <property type="term" value="F:carbohydrate binding"/>
    <property type="evidence" value="ECO:0007669"/>
    <property type="project" value="UniProtKB-KW"/>
</dbReference>
<evidence type="ECO:0000256" key="9">
    <source>
        <dbReference type="SAM" id="Phobius"/>
    </source>
</evidence>
<comment type="similarity">
    <text evidence="7">Belongs to the immunoglobulin superfamily. SIGLEC (sialic acid binding Ig-like lectin) family.</text>
</comment>
<dbReference type="PANTHER" id="PTHR12035:SF128">
    <property type="entry name" value="BRANCHED CHAIN KETO ACID DEHYDROGENASE E1 SUBUNIT BETA,-LIKE-RELATED"/>
    <property type="match status" value="1"/>
</dbReference>
<sequence length="740" mass="82103">MAVLIWIILLVLVNTDKGSSVMLRKRCMLGFCVSFPEEEIKAEAGLCVVIPCSFSTSSSFTPQNMVWFKCDASKSKCAESDIIFHPNRRKVQDGFRKRVSLLEPDLRLENCSIIVNDLTESDSGSYQLRLNGLNYYGNQEGFTFPVRAFVSAKALSQKPTVTVPPLTEGQQGSLTCTAPGLCSGSDPKITWTWTEGGKEEFRFTGNISVEKMTEVTRKMSSTLTFNSLAESHDANVTCAVRYRNNITTLETVTLNVTYVKEIEVSGALIIREGETLNLTCSLDSFPPSVLTWTKSPETTETFLQINSSDFYGSDNNSRSFQQEQRDGMASFSLSNVTAEDSGQYICTAKHLNTTLMERVDIKVIYMRSLVMSDDRTVEEGNSLNLTCWVESYPLSRIRWTKLGSSAELNYEVSTDQENNKMSALLLIPDVTTEDSGRYICEAAFLETSVSSYTDIMVTIFPRILKSSGCKLGSKVLTCVCVSQGIPLPSIKWRRLGNHTEYTVITTVSKNTINSTFSLSANDKSNPAVECVSSNSNGEIKETLITTEITTPEVPVIIDPISKGISWPEVTIAFLIGVILSAAICYLFSRNLKNYGNRNEPLEMVASQGDPLIYAGLPEEKNHTCYQKADGEGGGGLEANEVDLDAGLTDVEYANIDFSVLKRNTPRNGSKTQQSMETEYSEIMKKEKEGRKENAKVEGKMTEGNKEEMVENEELKQAFSEEERGDNTEVYSNVKDIMNDI</sequence>
<dbReference type="SMART" id="SM00408">
    <property type="entry name" value="IGc2"/>
    <property type="match status" value="2"/>
</dbReference>
<dbReference type="GO" id="GO:0007155">
    <property type="term" value="P:cell adhesion"/>
    <property type="evidence" value="ECO:0007669"/>
    <property type="project" value="UniProtKB-KW"/>
</dbReference>
<evidence type="ECO:0000256" key="4">
    <source>
        <dbReference type="ARBA" id="ARBA00022889"/>
    </source>
</evidence>
<dbReference type="Pfam" id="PF07686">
    <property type="entry name" value="V-set"/>
    <property type="match status" value="1"/>
</dbReference>
<reference evidence="12" key="3">
    <citation type="submission" date="2025-09" db="UniProtKB">
        <authorList>
            <consortium name="Ensembl"/>
        </authorList>
    </citation>
    <scope>IDENTIFICATION</scope>
</reference>
<feature type="signal peptide" evidence="10">
    <location>
        <begin position="1"/>
        <end position="18"/>
    </location>
</feature>
<keyword evidence="4" id="KW-0130">Cell adhesion</keyword>
<evidence type="ECO:0000256" key="10">
    <source>
        <dbReference type="SAM" id="SignalP"/>
    </source>
</evidence>
<dbReference type="STRING" id="31033.ENSTRUP00000006444"/>
<evidence type="ECO:0000256" key="2">
    <source>
        <dbReference type="ARBA" id="ARBA00022692"/>
    </source>
</evidence>
<protein>
    <submittedName>
        <fullName evidence="12">Sialic acid-binding Ig-like lectin 10</fullName>
    </submittedName>
</protein>
<keyword evidence="6 9" id="KW-0472">Membrane</keyword>
<dbReference type="RefSeq" id="XP_011619087.2">
    <property type="nucleotide sequence ID" value="XM_011620785.2"/>
</dbReference>
<dbReference type="Pfam" id="PF13927">
    <property type="entry name" value="Ig_3"/>
    <property type="match status" value="2"/>
</dbReference>
<reference evidence="12 13" key="1">
    <citation type="journal article" date="2011" name="Genome Biol. Evol.">
        <title>Integration of the genetic map and genome assembly of fugu facilitates insights into distinct features of genome evolution in teleosts and mammals.</title>
        <authorList>
            <person name="Kai W."/>
            <person name="Kikuchi K."/>
            <person name="Tohari S."/>
            <person name="Chew A.K."/>
            <person name="Tay A."/>
            <person name="Fujiwara A."/>
            <person name="Hosoya S."/>
            <person name="Suetake H."/>
            <person name="Naruse K."/>
            <person name="Brenner S."/>
            <person name="Suzuki Y."/>
            <person name="Venkatesh B."/>
        </authorList>
    </citation>
    <scope>NUCLEOTIDE SEQUENCE [LARGE SCALE GENOMIC DNA]</scope>
</reference>
<reference evidence="12" key="2">
    <citation type="submission" date="2025-08" db="UniProtKB">
        <authorList>
            <consortium name="Ensembl"/>
        </authorList>
    </citation>
    <scope>IDENTIFICATION</scope>
</reference>
<keyword evidence="3" id="KW-0430">Lectin</keyword>
<gene>
    <name evidence="12" type="primary">LOC105419302</name>
</gene>
<keyword evidence="13" id="KW-1185">Reference proteome</keyword>
<dbReference type="AlphaFoldDB" id="H2S223"/>
<dbReference type="OrthoDB" id="10012075at2759"/>
<feature type="domain" description="Ig-like" evidence="11">
    <location>
        <begin position="361"/>
        <end position="450"/>
    </location>
</feature>
<keyword evidence="10" id="KW-0732">Signal</keyword>
<accession>H2S223</accession>
<dbReference type="HOGENOM" id="CLU_024444_5_0_1"/>
<comment type="subcellular location">
    <subcellularLocation>
        <location evidence="1">Membrane</location>
        <topology evidence="1">Single-pass type I membrane protein</topology>
    </subcellularLocation>
</comment>
<feature type="domain" description="Ig-like" evidence="11">
    <location>
        <begin position="159"/>
        <end position="255"/>
    </location>
</feature>
<organism evidence="12 13">
    <name type="scientific">Takifugu rubripes</name>
    <name type="common">Japanese pufferfish</name>
    <name type="synonym">Fugu rubripes</name>
    <dbReference type="NCBI Taxonomy" id="31033"/>
    <lineage>
        <taxon>Eukaryota</taxon>
        <taxon>Metazoa</taxon>
        <taxon>Chordata</taxon>
        <taxon>Craniata</taxon>
        <taxon>Vertebrata</taxon>
        <taxon>Euteleostomi</taxon>
        <taxon>Actinopterygii</taxon>
        <taxon>Neopterygii</taxon>
        <taxon>Teleostei</taxon>
        <taxon>Neoteleostei</taxon>
        <taxon>Acanthomorphata</taxon>
        <taxon>Eupercaria</taxon>
        <taxon>Tetraodontiformes</taxon>
        <taxon>Tetradontoidea</taxon>
        <taxon>Tetraodontidae</taxon>
        <taxon>Takifugu</taxon>
    </lineage>
</organism>